<sequence>MRHKKEFGTSRALFQSYISDFVWRKKFNGPDIMFHLWSQIAELEDECTTRINEGKVSANCDVNGCKGRT</sequence>
<accession>A0A915DH66</accession>
<evidence type="ECO:0000313" key="2">
    <source>
        <dbReference type="WBParaSite" id="jg19839"/>
    </source>
</evidence>
<name>A0A915DH66_9BILA</name>
<dbReference type="AlphaFoldDB" id="A0A915DH66"/>
<organism evidence="1 2">
    <name type="scientific">Ditylenchus dipsaci</name>
    <dbReference type="NCBI Taxonomy" id="166011"/>
    <lineage>
        <taxon>Eukaryota</taxon>
        <taxon>Metazoa</taxon>
        <taxon>Ecdysozoa</taxon>
        <taxon>Nematoda</taxon>
        <taxon>Chromadorea</taxon>
        <taxon>Rhabditida</taxon>
        <taxon>Tylenchina</taxon>
        <taxon>Tylenchomorpha</taxon>
        <taxon>Sphaerularioidea</taxon>
        <taxon>Anguinidae</taxon>
        <taxon>Anguininae</taxon>
        <taxon>Ditylenchus</taxon>
    </lineage>
</organism>
<proteinExistence type="predicted"/>
<dbReference type="Proteomes" id="UP000887574">
    <property type="component" value="Unplaced"/>
</dbReference>
<evidence type="ECO:0000313" key="1">
    <source>
        <dbReference type="Proteomes" id="UP000887574"/>
    </source>
</evidence>
<reference evidence="2" key="1">
    <citation type="submission" date="2022-11" db="UniProtKB">
        <authorList>
            <consortium name="WormBaseParasite"/>
        </authorList>
    </citation>
    <scope>IDENTIFICATION</scope>
</reference>
<protein>
    <submittedName>
        <fullName evidence="2">Uncharacterized protein</fullName>
    </submittedName>
</protein>
<dbReference type="WBParaSite" id="jg19839">
    <property type="protein sequence ID" value="jg19839"/>
    <property type="gene ID" value="jg19839"/>
</dbReference>
<keyword evidence="1" id="KW-1185">Reference proteome</keyword>